<evidence type="ECO:0000256" key="1">
    <source>
        <dbReference type="ARBA" id="ARBA00001947"/>
    </source>
</evidence>
<evidence type="ECO:0000256" key="3">
    <source>
        <dbReference type="ARBA" id="ARBA00013190"/>
    </source>
</evidence>
<dbReference type="SUPFAM" id="SSF50129">
    <property type="entry name" value="GroES-like"/>
    <property type="match status" value="1"/>
</dbReference>
<evidence type="ECO:0000256" key="4">
    <source>
        <dbReference type="ARBA" id="ARBA00022723"/>
    </source>
</evidence>
<dbReference type="EMBL" id="JAUFQS010000047">
    <property type="protein sequence ID" value="MDN3690167.1"/>
    <property type="molecule type" value="Genomic_DNA"/>
</dbReference>
<protein>
    <recommendedName>
        <fullName evidence="3">alcohol dehydrogenase</fullName>
        <ecNumber evidence="3">1.1.1.1</ecNumber>
    </recommendedName>
</protein>
<keyword evidence="9" id="KW-1185">Reference proteome</keyword>
<dbReference type="EC" id="1.1.1.1" evidence="3"/>
<keyword evidence="5" id="KW-0862">Zinc</keyword>
<dbReference type="InterPro" id="IPR014187">
    <property type="entry name" value="ADH_Zn_typ-2"/>
</dbReference>
<feature type="domain" description="Enoyl reductase (ER)" evidence="7">
    <location>
        <begin position="14"/>
        <end position="340"/>
    </location>
</feature>
<proteinExistence type="inferred from homology"/>
<reference evidence="9" key="1">
    <citation type="journal article" date="2019" name="Int. J. Syst. Evol. Microbiol.">
        <title>The Global Catalogue of Microorganisms (GCM) 10K type strain sequencing project: providing services to taxonomists for standard genome sequencing and annotation.</title>
        <authorList>
            <consortium name="The Broad Institute Genomics Platform"/>
            <consortium name="The Broad Institute Genome Sequencing Center for Infectious Disease"/>
            <person name="Wu L."/>
            <person name="Ma J."/>
        </authorList>
    </citation>
    <scope>NUCLEOTIDE SEQUENCE [LARGE SCALE GENOMIC DNA]</scope>
    <source>
        <strain evidence="9">CECT 7706</strain>
    </source>
</reference>
<organism evidence="8 9">
    <name type="scientific">Cyclobacterium jeungdonense</name>
    <dbReference type="NCBI Taxonomy" id="708087"/>
    <lineage>
        <taxon>Bacteria</taxon>
        <taxon>Pseudomonadati</taxon>
        <taxon>Bacteroidota</taxon>
        <taxon>Cytophagia</taxon>
        <taxon>Cytophagales</taxon>
        <taxon>Cyclobacteriaceae</taxon>
        <taxon>Cyclobacterium</taxon>
    </lineage>
</organism>
<dbReference type="Pfam" id="PF08240">
    <property type="entry name" value="ADH_N"/>
    <property type="match status" value="1"/>
</dbReference>
<dbReference type="RefSeq" id="WP_163383324.1">
    <property type="nucleotide sequence ID" value="NZ_JAUFQS010000047.1"/>
</dbReference>
<evidence type="ECO:0000313" key="9">
    <source>
        <dbReference type="Proteomes" id="UP001236663"/>
    </source>
</evidence>
<dbReference type="InterPro" id="IPR011032">
    <property type="entry name" value="GroES-like_sf"/>
</dbReference>
<gene>
    <name evidence="8" type="ORF">QWZ15_20265</name>
</gene>
<comment type="similarity">
    <text evidence="2">Belongs to the zinc-containing alcohol dehydrogenase family.</text>
</comment>
<dbReference type="PANTHER" id="PTHR42940:SF8">
    <property type="entry name" value="VACUOLAR PROTEIN SORTING-ASSOCIATED PROTEIN 11"/>
    <property type="match status" value="1"/>
</dbReference>
<evidence type="ECO:0000256" key="2">
    <source>
        <dbReference type="ARBA" id="ARBA00008072"/>
    </source>
</evidence>
<dbReference type="Gene3D" id="3.40.50.720">
    <property type="entry name" value="NAD(P)-binding Rossmann-like Domain"/>
    <property type="match status" value="1"/>
</dbReference>
<comment type="cofactor">
    <cofactor evidence="1">
        <name>Zn(2+)</name>
        <dbReference type="ChEBI" id="CHEBI:29105"/>
    </cofactor>
</comment>
<dbReference type="InterPro" id="IPR020843">
    <property type="entry name" value="ER"/>
</dbReference>
<evidence type="ECO:0000259" key="7">
    <source>
        <dbReference type="SMART" id="SM00829"/>
    </source>
</evidence>
<dbReference type="SMART" id="SM00829">
    <property type="entry name" value="PKS_ER"/>
    <property type="match status" value="1"/>
</dbReference>
<evidence type="ECO:0000313" key="8">
    <source>
        <dbReference type="EMBL" id="MDN3690167.1"/>
    </source>
</evidence>
<dbReference type="SUPFAM" id="SSF51735">
    <property type="entry name" value="NAD(P)-binding Rossmann-fold domains"/>
    <property type="match status" value="1"/>
</dbReference>
<evidence type="ECO:0000256" key="5">
    <source>
        <dbReference type="ARBA" id="ARBA00022833"/>
    </source>
</evidence>
<keyword evidence="6" id="KW-0560">Oxidoreductase</keyword>
<dbReference type="InterPro" id="IPR036291">
    <property type="entry name" value="NAD(P)-bd_dom_sf"/>
</dbReference>
<accession>A0ABT8CCP2</accession>
<dbReference type="InterPro" id="IPR013154">
    <property type="entry name" value="ADH-like_N"/>
</dbReference>
<evidence type="ECO:0000256" key="6">
    <source>
        <dbReference type="ARBA" id="ARBA00023002"/>
    </source>
</evidence>
<dbReference type="Gene3D" id="3.90.180.10">
    <property type="entry name" value="Medium-chain alcohol dehydrogenases, catalytic domain"/>
    <property type="match status" value="1"/>
</dbReference>
<sequence>MKAWLLNGISNLDEVSNPLELAEVPMPEPKDFEIRIKVSCCGICHTELDEIEGRTPPGKYPIIPGHQVVGIVEKCGNQTQIFKDGDRVGVAWIFGACGQCEYCVAGLENLCPEFRATGRDRNGGYAQFMVVDERFAYRIPSTFSDVEAAPLLCAGAIGYRSLRLTGISDGQTLGLTGFGASGHLVMKMSLHMYPKSPVYVFARNKGEQQFARDLGATWAGQITDSPPQDTNAIIDTTPVWTTVVGSLLHLKPGGRLIINAIRKESNDLDALLKISYQDHLWMEKEIKSVANITRSDVFEFLNLAASIPIKPAVVTYPFSKANKAIMDLKQKHVKGAKVLVVN</sequence>
<name>A0ABT8CCP2_9BACT</name>
<dbReference type="Proteomes" id="UP001236663">
    <property type="component" value="Unassembled WGS sequence"/>
</dbReference>
<comment type="caution">
    <text evidence="8">The sequence shown here is derived from an EMBL/GenBank/DDBJ whole genome shotgun (WGS) entry which is preliminary data.</text>
</comment>
<dbReference type="PANTHER" id="PTHR42940">
    <property type="entry name" value="ALCOHOL DEHYDROGENASE 1-RELATED"/>
    <property type="match status" value="1"/>
</dbReference>
<keyword evidence="4" id="KW-0479">Metal-binding</keyword>
<dbReference type="CDD" id="cd08298">
    <property type="entry name" value="CAD2"/>
    <property type="match status" value="1"/>
</dbReference>